<sequence length="121" mass="13323">MSKFGVLIISLVAFILPNRPVNCYDDLEKNCQSGEKIGSFKRDSTDNENGRLSFECQQLHPSSEAVKVYDGCGDNRKKTQEPKCEQVKPFICNGQVTGCPQGTWLAGVTSYQLDTSGTPDL</sequence>
<feature type="signal peptide" evidence="1">
    <location>
        <begin position="1"/>
        <end position="23"/>
    </location>
</feature>
<dbReference type="WBParaSite" id="nRc.2.0.1.t36427-RA">
    <property type="protein sequence ID" value="nRc.2.0.1.t36427-RA"/>
    <property type="gene ID" value="nRc.2.0.1.g36427"/>
</dbReference>
<accession>A0A915KCJ5</accession>
<name>A0A915KCJ5_ROMCU</name>
<dbReference type="AlphaFoldDB" id="A0A915KCJ5"/>
<keyword evidence="1" id="KW-0732">Signal</keyword>
<keyword evidence="2" id="KW-1185">Reference proteome</keyword>
<proteinExistence type="predicted"/>
<evidence type="ECO:0000313" key="2">
    <source>
        <dbReference type="Proteomes" id="UP000887565"/>
    </source>
</evidence>
<evidence type="ECO:0000256" key="1">
    <source>
        <dbReference type="SAM" id="SignalP"/>
    </source>
</evidence>
<reference evidence="3" key="1">
    <citation type="submission" date="2022-11" db="UniProtKB">
        <authorList>
            <consortium name="WormBaseParasite"/>
        </authorList>
    </citation>
    <scope>IDENTIFICATION</scope>
</reference>
<feature type="chain" id="PRO_5037955314" evidence="1">
    <location>
        <begin position="24"/>
        <end position="121"/>
    </location>
</feature>
<protein>
    <submittedName>
        <fullName evidence="3">Uncharacterized protein</fullName>
    </submittedName>
</protein>
<organism evidence="2 3">
    <name type="scientific">Romanomermis culicivorax</name>
    <name type="common">Nematode worm</name>
    <dbReference type="NCBI Taxonomy" id="13658"/>
    <lineage>
        <taxon>Eukaryota</taxon>
        <taxon>Metazoa</taxon>
        <taxon>Ecdysozoa</taxon>
        <taxon>Nematoda</taxon>
        <taxon>Enoplea</taxon>
        <taxon>Dorylaimia</taxon>
        <taxon>Mermithida</taxon>
        <taxon>Mermithoidea</taxon>
        <taxon>Mermithidae</taxon>
        <taxon>Romanomermis</taxon>
    </lineage>
</organism>
<evidence type="ECO:0000313" key="3">
    <source>
        <dbReference type="WBParaSite" id="nRc.2.0.1.t36427-RA"/>
    </source>
</evidence>
<dbReference type="Proteomes" id="UP000887565">
    <property type="component" value="Unplaced"/>
</dbReference>